<dbReference type="PANTHER" id="PTHR32071:SF119">
    <property type="entry name" value="SIGMA L-DEPENDENT TRANSCRIPTIONAL REGULATOR YPLP-RELATED"/>
    <property type="match status" value="1"/>
</dbReference>
<keyword evidence="1" id="KW-0547">Nucleotide-binding</keyword>
<dbReference type="CDD" id="cd00009">
    <property type="entry name" value="AAA"/>
    <property type="match status" value="1"/>
</dbReference>
<evidence type="ECO:0000256" key="2">
    <source>
        <dbReference type="ARBA" id="ARBA00022840"/>
    </source>
</evidence>
<accession>A0A9W5X432</accession>
<dbReference type="PROSITE" id="PS50045">
    <property type="entry name" value="SIGMA54_INTERACT_4"/>
    <property type="match status" value="1"/>
</dbReference>
<protein>
    <recommendedName>
        <fullName evidence="3">Sigma-54 factor interaction domain-containing protein</fullName>
    </recommendedName>
</protein>
<feature type="domain" description="Sigma-54 factor interaction" evidence="3">
    <location>
        <begin position="220"/>
        <end position="442"/>
    </location>
</feature>
<dbReference type="RefSeq" id="WP_155555177.1">
    <property type="nucleotide sequence ID" value="NZ_BMJD01000003.1"/>
</dbReference>
<evidence type="ECO:0000259" key="3">
    <source>
        <dbReference type="PROSITE" id="PS50045"/>
    </source>
</evidence>
<name>A0A9W5X432_9BACI</name>
<reference evidence="4" key="1">
    <citation type="journal article" date="2014" name="Int. J. Syst. Evol. Microbiol.">
        <title>Complete genome sequence of Corynebacterium casei LMG S-19264T (=DSM 44701T), isolated from a smear-ripened cheese.</title>
        <authorList>
            <consortium name="US DOE Joint Genome Institute (JGI-PGF)"/>
            <person name="Walter F."/>
            <person name="Albersmeier A."/>
            <person name="Kalinowski J."/>
            <person name="Ruckert C."/>
        </authorList>
    </citation>
    <scope>NUCLEOTIDE SEQUENCE</scope>
    <source>
        <strain evidence="4">CGMCC 1.15454</strain>
    </source>
</reference>
<reference evidence="4" key="2">
    <citation type="submission" date="2020-09" db="EMBL/GenBank/DDBJ databases">
        <authorList>
            <person name="Sun Q."/>
            <person name="Zhou Y."/>
        </authorList>
    </citation>
    <scope>NUCLEOTIDE SEQUENCE</scope>
    <source>
        <strain evidence="4">CGMCC 1.15454</strain>
    </source>
</reference>
<organism evidence="4 5">
    <name type="scientific">Lentibacillus populi</name>
    <dbReference type="NCBI Taxonomy" id="1827502"/>
    <lineage>
        <taxon>Bacteria</taxon>
        <taxon>Bacillati</taxon>
        <taxon>Bacillota</taxon>
        <taxon>Bacilli</taxon>
        <taxon>Bacillales</taxon>
        <taxon>Bacillaceae</taxon>
        <taxon>Lentibacillus</taxon>
    </lineage>
</organism>
<sequence length="577" mass="65540">MLERKLIIIAIQEEYLATITNQVKEVLGDKITIHCVTVKDLQKNTVDHGDVVVISNNRIKGLVERFIPHDCTCIVAKRDINYTNTHKLLKLPPGKKILVVNDNTLNARETVESLREIIFEHEYIAYTPEVSLPEKIDYIVTPGEKHLLPNGLTNVIDIGPRLLDISTFGEIIDLLQLNFSKAHVSKRYFKSCVSLAGYEQYSMHGGKDIRNIAQYSFEDIISVSSSMKEAIRCAKVYARDISVKYIYIEGKPGTGKSMFAQAIHNESIFRDQPFISIDCSSIDFNVAEKVLFGSMTEGSISFGLFEIAKNGTLCIEKIDCLHPSVKERILHSLKNGYFVRSTDGGEIKVDCRVIFTSSVSCEDLFKSEDLNDDFYHLISDYDLHIPSLSERMDDLPYLINNIKQRIKKVDIEIADEVLAFFRSYNWKGNVRELYNLITYMVSLNGNYIDSAYLPIFLRSNVGQENFNLFATADEIQSVIDKIEMHGYLDESIAILRSFYGDKQQRVSFGRKVLKGKLEKMGLALSEQQLRMRLEILQELGLIMVRQGRAGSTISLDGEKFLEGYSKMTSTDSKISIK</sequence>
<dbReference type="GO" id="GO:0006355">
    <property type="term" value="P:regulation of DNA-templated transcription"/>
    <property type="evidence" value="ECO:0007669"/>
    <property type="project" value="InterPro"/>
</dbReference>
<dbReference type="InterPro" id="IPR058031">
    <property type="entry name" value="AAA_lid_NorR"/>
</dbReference>
<dbReference type="Proteomes" id="UP000621492">
    <property type="component" value="Unassembled WGS sequence"/>
</dbReference>
<proteinExistence type="predicted"/>
<comment type="caution">
    <text evidence="4">The sequence shown here is derived from an EMBL/GenBank/DDBJ whole genome shotgun (WGS) entry which is preliminary data.</text>
</comment>
<dbReference type="Gene3D" id="3.40.50.300">
    <property type="entry name" value="P-loop containing nucleotide triphosphate hydrolases"/>
    <property type="match status" value="1"/>
</dbReference>
<evidence type="ECO:0000313" key="4">
    <source>
        <dbReference type="EMBL" id="GGB31995.1"/>
    </source>
</evidence>
<dbReference type="GO" id="GO:0005524">
    <property type="term" value="F:ATP binding"/>
    <property type="evidence" value="ECO:0007669"/>
    <property type="project" value="UniProtKB-KW"/>
</dbReference>
<dbReference type="InterPro" id="IPR003593">
    <property type="entry name" value="AAA+_ATPase"/>
</dbReference>
<dbReference type="EMBL" id="BMJD01000003">
    <property type="protein sequence ID" value="GGB31995.1"/>
    <property type="molecule type" value="Genomic_DNA"/>
</dbReference>
<gene>
    <name evidence="4" type="ORF">GCM10011409_06730</name>
</gene>
<dbReference type="SUPFAM" id="SSF52540">
    <property type="entry name" value="P-loop containing nucleoside triphosphate hydrolases"/>
    <property type="match status" value="1"/>
</dbReference>
<dbReference type="Pfam" id="PF25601">
    <property type="entry name" value="AAA_lid_14"/>
    <property type="match status" value="1"/>
</dbReference>
<dbReference type="SMART" id="SM00382">
    <property type="entry name" value="AAA"/>
    <property type="match status" value="1"/>
</dbReference>
<dbReference type="Pfam" id="PF00158">
    <property type="entry name" value="Sigma54_activat"/>
    <property type="match status" value="1"/>
</dbReference>
<dbReference type="InterPro" id="IPR002078">
    <property type="entry name" value="Sigma_54_int"/>
</dbReference>
<dbReference type="PANTHER" id="PTHR32071">
    <property type="entry name" value="TRANSCRIPTIONAL REGULATORY PROTEIN"/>
    <property type="match status" value="1"/>
</dbReference>
<keyword evidence="5" id="KW-1185">Reference proteome</keyword>
<keyword evidence="2" id="KW-0067">ATP-binding</keyword>
<evidence type="ECO:0000313" key="5">
    <source>
        <dbReference type="Proteomes" id="UP000621492"/>
    </source>
</evidence>
<dbReference type="Gene3D" id="1.10.8.60">
    <property type="match status" value="1"/>
</dbReference>
<evidence type="ECO:0000256" key="1">
    <source>
        <dbReference type="ARBA" id="ARBA00022741"/>
    </source>
</evidence>
<dbReference type="InterPro" id="IPR027417">
    <property type="entry name" value="P-loop_NTPase"/>
</dbReference>
<dbReference type="AlphaFoldDB" id="A0A9W5X432"/>